<organism evidence="2 3">
    <name type="scientific">Polytolypa hystricis (strain UAMH7299)</name>
    <dbReference type="NCBI Taxonomy" id="1447883"/>
    <lineage>
        <taxon>Eukaryota</taxon>
        <taxon>Fungi</taxon>
        <taxon>Dikarya</taxon>
        <taxon>Ascomycota</taxon>
        <taxon>Pezizomycotina</taxon>
        <taxon>Eurotiomycetes</taxon>
        <taxon>Eurotiomycetidae</taxon>
        <taxon>Onygenales</taxon>
        <taxon>Onygenales incertae sedis</taxon>
        <taxon>Polytolypa</taxon>
    </lineage>
</organism>
<evidence type="ECO:0000256" key="1">
    <source>
        <dbReference type="SAM" id="MobiDB-lite"/>
    </source>
</evidence>
<evidence type="ECO:0000313" key="3">
    <source>
        <dbReference type="Proteomes" id="UP000224634"/>
    </source>
</evidence>
<keyword evidence="3" id="KW-1185">Reference proteome</keyword>
<dbReference type="AlphaFoldDB" id="A0A2B7YF85"/>
<accession>A0A2B7YF85</accession>
<feature type="region of interest" description="Disordered" evidence="1">
    <location>
        <begin position="13"/>
        <end position="157"/>
    </location>
</feature>
<reference evidence="2 3" key="1">
    <citation type="submission" date="2017-10" db="EMBL/GenBank/DDBJ databases">
        <title>Comparative genomics in systemic dimorphic fungi from Ajellomycetaceae.</title>
        <authorList>
            <person name="Munoz J.F."/>
            <person name="Mcewen J.G."/>
            <person name="Clay O.K."/>
            <person name="Cuomo C.A."/>
        </authorList>
    </citation>
    <scope>NUCLEOTIDE SEQUENCE [LARGE SCALE GENOMIC DNA]</scope>
    <source>
        <strain evidence="2 3">UAMH7299</strain>
    </source>
</reference>
<comment type="caution">
    <text evidence="2">The sequence shown here is derived from an EMBL/GenBank/DDBJ whole genome shotgun (WGS) entry which is preliminary data.</text>
</comment>
<gene>
    <name evidence="2" type="ORF">AJ80_03878</name>
</gene>
<feature type="compositionally biased region" description="Polar residues" evidence="1">
    <location>
        <begin position="86"/>
        <end position="95"/>
    </location>
</feature>
<feature type="compositionally biased region" description="Acidic residues" evidence="1">
    <location>
        <begin position="97"/>
        <end position="107"/>
    </location>
</feature>
<feature type="compositionally biased region" description="Acidic residues" evidence="1">
    <location>
        <begin position="69"/>
        <end position="85"/>
    </location>
</feature>
<dbReference type="EMBL" id="PDNA01000046">
    <property type="protein sequence ID" value="PGH19542.1"/>
    <property type="molecule type" value="Genomic_DNA"/>
</dbReference>
<protein>
    <submittedName>
        <fullName evidence="2">Uncharacterized protein</fullName>
    </submittedName>
</protein>
<evidence type="ECO:0000313" key="2">
    <source>
        <dbReference type="EMBL" id="PGH19542.1"/>
    </source>
</evidence>
<dbReference type="Proteomes" id="UP000224634">
    <property type="component" value="Unassembled WGS sequence"/>
</dbReference>
<feature type="compositionally biased region" description="Low complexity" evidence="1">
    <location>
        <begin position="25"/>
        <end position="35"/>
    </location>
</feature>
<feature type="region of interest" description="Disordered" evidence="1">
    <location>
        <begin position="172"/>
        <end position="203"/>
    </location>
</feature>
<feature type="compositionally biased region" description="Basic and acidic residues" evidence="1">
    <location>
        <begin position="172"/>
        <end position="185"/>
    </location>
</feature>
<proteinExistence type="predicted"/>
<name>A0A2B7YF85_POLH7</name>
<sequence>MSLDVEIHAAFAARKKKRKVEDMAAVENQEANEVEAQGHKKPYDNPLSADMIPELRPTGMGTEHNTSIPEEDMFNEVNQNDDGESDGSSVEQLQGETETETTTEYEESVPPPSRTMVLPERGIPWSQPYLGPIGWTSPSRSPPQPFLIYQDQDGDDHGERFVRWSRRRGHDSFRNWTDEDKENRPPRPGQASGEGMDVEDDDVDHIARLASQSRNFIHRRRALRCNHRDHRVDE</sequence>